<organism evidence="1 2">
    <name type="scientific">Tripterygium wilfordii</name>
    <name type="common">Thunder God vine</name>
    <dbReference type="NCBI Taxonomy" id="458696"/>
    <lineage>
        <taxon>Eukaryota</taxon>
        <taxon>Viridiplantae</taxon>
        <taxon>Streptophyta</taxon>
        <taxon>Embryophyta</taxon>
        <taxon>Tracheophyta</taxon>
        <taxon>Spermatophyta</taxon>
        <taxon>Magnoliopsida</taxon>
        <taxon>eudicotyledons</taxon>
        <taxon>Gunneridae</taxon>
        <taxon>Pentapetalae</taxon>
        <taxon>rosids</taxon>
        <taxon>fabids</taxon>
        <taxon>Celastrales</taxon>
        <taxon>Celastraceae</taxon>
        <taxon>Tripterygium</taxon>
    </lineage>
</organism>
<accession>A0A7J7DAN6</accession>
<dbReference type="AlphaFoldDB" id="A0A7J7DAN6"/>
<sequence>MILFCHISCEQQKYSCCLARIEFIFRADGSETILTIRICSMRILRMRISSCEFRCKMENLMMLFENEKGRIEIYNPQPNFQVSTTKGTTKAHLFVTNLERHLVHWFLFSYGDQS</sequence>
<dbReference type="EMBL" id="JAAARO010000009">
    <property type="protein sequence ID" value="KAF5743318.1"/>
    <property type="molecule type" value="Genomic_DNA"/>
</dbReference>
<protein>
    <submittedName>
        <fullName evidence="1">Uncharacterized protein</fullName>
    </submittedName>
</protein>
<gene>
    <name evidence="1" type="ORF">HS088_TW09G01385</name>
</gene>
<name>A0A7J7DAN6_TRIWF</name>
<reference evidence="1 2" key="1">
    <citation type="journal article" date="2020" name="Nat. Commun.">
        <title>Genome of Tripterygium wilfordii and identification of cytochrome P450 involved in triptolide biosynthesis.</title>
        <authorList>
            <person name="Tu L."/>
            <person name="Su P."/>
            <person name="Zhang Z."/>
            <person name="Gao L."/>
            <person name="Wang J."/>
            <person name="Hu T."/>
            <person name="Zhou J."/>
            <person name="Zhang Y."/>
            <person name="Zhao Y."/>
            <person name="Liu Y."/>
            <person name="Song Y."/>
            <person name="Tong Y."/>
            <person name="Lu Y."/>
            <person name="Yang J."/>
            <person name="Xu C."/>
            <person name="Jia M."/>
            <person name="Peters R.J."/>
            <person name="Huang L."/>
            <person name="Gao W."/>
        </authorList>
    </citation>
    <scope>NUCLEOTIDE SEQUENCE [LARGE SCALE GENOMIC DNA]</scope>
    <source>
        <strain evidence="2">cv. XIE 37</strain>
        <tissue evidence="1">Leaf</tissue>
    </source>
</reference>
<comment type="caution">
    <text evidence="1">The sequence shown here is derived from an EMBL/GenBank/DDBJ whole genome shotgun (WGS) entry which is preliminary data.</text>
</comment>
<dbReference type="InParanoid" id="A0A7J7DAN6"/>
<proteinExistence type="predicted"/>
<evidence type="ECO:0000313" key="2">
    <source>
        <dbReference type="Proteomes" id="UP000593562"/>
    </source>
</evidence>
<evidence type="ECO:0000313" key="1">
    <source>
        <dbReference type="EMBL" id="KAF5743318.1"/>
    </source>
</evidence>
<dbReference type="Proteomes" id="UP000593562">
    <property type="component" value="Unassembled WGS sequence"/>
</dbReference>
<keyword evidence="2" id="KW-1185">Reference proteome</keyword>